<dbReference type="GO" id="GO:0016787">
    <property type="term" value="F:hydrolase activity"/>
    <property type="evidence" value="ECO:0007669"/>
    <property type="project" value="UniProtKB-KW"/>
</dbReference>
<sequence length="268" mass="28637">MTQIGHIEVVVFDVFGTLVDESSGLRAGIRKAAPGADDAFVEELLTVWQRHRDLAQRRVAEGHRAYVNPDVIDGEAAQHVADRAGLTDPAATSRLAAVGWRLPPWADTVADLARLTRRFPVLGLSNAGRTALLRLAAHAGLRWHQALSAEDVLAYKPAPEVYRLAIDTAGCPPGTRAHGGRPRLGPPRGPGHGHADRLCPSAGRGSADGLRRLRLAVRRAGRPGHRSHRRVTGADSTLSAPSVCRRGGLPARRPPPAPSRVGRVVSGW</sequence>
<dbReference type="EMBL" id="ASQP01000413">
    <property type="protein sequence ID" value="OMI35129.1"/>
    <property type="molecule type" value="Genomic_DNA"/>
</dbReference>
<dbReference type="Gene3D" id="3.40.50.1000">
    <property type="entry name" value="HAD superfamily/HAD-like"/>
    <property type="match status" value="1"/>
</dbReference>
<organism evidence="3 4">
    <name type="scientific">Streptomyces sparsogenes DSM 40356</name>
    <dbReference type="NCBI Taxonomy" id="1331668"/>
    <lineage>
        <taxon>Bacteria</taxon>
        <taxon>Bacillati</taxon>
        <taxon>Actinomycetota</taxon>
        <taxon>Actinomycetes</taxon>
        <taxon>Kitasatosporales</taxon>
        <taxon>Streptomycetaceae</taxon>
        <taxon>Streptomyces</taxon>
    </lineage>
</organism>
<dbReference type="SUPFAM" id="SSF56784">
    <property type="entry name" value="HAD-like"/>
    <property type="match status" value="1"/>
</dbReference>
<feature type="compositionally biased region" description="Basic residues" evidence="2">
    <location>
        <begin position="212"/>
        <end position="231"/>
    </location>
</feature>
<dbReference type="Proteomes" id="UP000186168">
    <property type="component" value="Unassembled WGS sequence"/>
</dbReference>
<dbReference type="PANTHER" id="PTHR43316:SF3">
    <property type="entry name" value="HALOACID DEHALOGENASE, TYPE II (AFU_ORTHOLOGUE AFUA_2G07750)-RELATED"/>
    <property type="match status" value="1"/>
</dbReference>
<feature type="region of interest" description="Disordered" evidence="2">
    <location>
        <begin position="172"/>
        <end position="268"/>
    </location>
</feature>
<reference evidence="3 4" key="1">
    <citation type="submission" date="2013-05" db="EMBL/GenBank/DDBJ databases">
        <title>Genome sequence of Streptomyces sparsogenes DSM 40356.</title>
        <authorList>
            <person name="Coyne S."/>
            <person name="Seebeck F.P."/>
        </authorList>
    </citation>
    <scope>NUCLEOTIDE SEQUENCE [LARGE SCALE GENOMIC DNA]</scope>
    <source>
        <strain evidence="3 4">DSM 40356</strain>
    </source>
</reference>
<keyword evidence="4" id="KW-1185">Reference proteome</keyword>
<evidence type="ECO:0000256" key="2">
    <source>
        <dbReference type="SAM" id="MobiDB-lite"/>
    </source>
</evidence>
<dbReference type="InterPro" id="IPR023214">
    <property type="entry name" value="HAD_sf"/>
</dbReference>
<dbReference type="InterPro" id="IPR036412">
    <property type="entry name" value="HAD-like_sf"/>
</dbReference>
<dbReference type="AlphaFoldDB" id="A0A1R1SAS9"/>
<evidence type="ECO:0000313" key="3">
    <source>
        <dbReference type="EMBL" id="OMI35129.1"/>
    </source>
</evidence>
<evidence type="ECO:0000313" key="4">
    <source>
        <dbReference type="Proteomes" id="UP000186168"/>
    </source>
</evidence>
<dbReference type="InterPro" id="IPR006439">
    <property type="entry name" value="HAD-SF_hydro_IA"/>
</dbReference>
<feature type="compositionally biased region" description="Low complexity" evidence="2">
    <location>
        <begin position="259"/>
        <end position="268"/>
    </location>
</feature>
<dbReference type="InterPro" id="IPR023198">
    <property type="entry name" value="PGP-like_dom2"/>
</dbReference>
<gene>
    <name evidence="3" type="ORF">SPAR_32846</name>
</gene>
<name>A0A1R1SAS9_9ACTN</name>
<dbReference type="PANTHER" id="PTHR43316">
    <property type="entry name" value="HYDROLASE, HALOACID DELAHOGENASE-RELATED"/>
    <property type="match status" value="1"/>
</dbReference>
<proteinExistence type="predicted"/>
<keyword evidence="1" id="KW-0378">Hydrolase</keyword>
<dbReference type="InterPro" id="IPR051540">
    <property type="entry name" value="S-2-haloacid_dehalogenase"/>
</dbReference>
<protein>
    <submittedName>
        <fullName evidence="3">2-haloalkanoic acid dehalogenase</fullName>
    </submittedName>
</protein>
<accession>A0A1R1SAS9</accession>
<dbReference type="Pfam" id="PF00702">
    <property type="entry name" value="Hydrolase"/>
    <property type="match status" value="1"/>
</dbReference>
<dbReference type="Gene3D" id="1.10.150.240">
    <property type="entry name" value="Putative phosphatase, domain 2"/>
    <property type="match status" value="1"/>
</dbReference>
<evidence type="ECO:0000256" key="1">
    <source>
        <dbReference type="ARBA" id="ARBA00022801"/>
    </source>
</evidence>
<dbReference type="NCBIfam" id="TIGR01493">
    <property type="entry name" value="HAD-SF-IA-v2"/>
    <property type="match status" value="1"/>
</dbReference>
<comment type="caution">
    <text evidence="3">The sequence shown here is derived from an EMBL/GenBank/DDBJ whole genome shotgun (WGS) entry which is preliminary data.</text>
</comment>